<keyword evidence="1" id="KW-1133">Transmembrane helix</keyword>
<organism evidence="2">
    <name type="scientific">Brassica napus</name>
    <name type="common">Rape</name>
    <dbReference type="NCBI Taxonomy" id="3708"/>
    <lineage>
        <taxon>Eukaryota</taxon>
        <taxon>Viridiplantae</taxon>
        <taxon>Streptophyta</taxon>
        <taxon>Embryophyta</taxon>
        <taxon>Tracheophyta</taxon>
        <taxon>Spermatophyta</taxon>
        <taxon>Magnoliopsida</taxon>
        <taxon>eudicotyledons</taxon>
        <taxon>Gunneridae</taxon>
        <taxon>Pentapetalae</taxon>
        <taxon>rosids</taxon>
        <taxon>malvids</taxon>
        <taxon>Brassicales</taxon>
        <taxon>Brassicaceae</taxon>
        <taxon>Brassiceae</taxon>
        <taxon>Brassica</taxon>
    </lineage>
</organism>
<dbReference type="EMBL" id="HG994365">
    <property type="protein sequence ID" value="CAF2076649.1"/>
    <property type="molecule type" value="Genomic_DNA"/>
</dbReference>
<gene>
    <name evidence="2" type="ORF">DARMORV10_C01P40810.1</name>
</gene>
<sequence>MSPPWKLWNQPSSSDVSPRCSIRLTLSSVFFVMLSFIVVAVLIVRIKLAVADQSGQEERQW</sequence>
<keyword evidence="1" id="KW-0472">Membrane</keyword>
<keyword evidence="1" id="KW-0812">Transmembrane</keyword>
<name>A0A816RKH8_BRANA</name>
<reference evidence="2" key="1">
    <citation type="submission" date="2021-01" db="EMBL/GenBank/DDBJ databases">
        <authorList>
            <consortium name="Genoscope - CEA"/>
            <person name="William W."/>
        </authorList>
    </citation>
    <scope>NUCLEOTIDE SEQUENCE</scope>
</reference>
<protein>
    <submittedName>
        <fullName evidence="2">(rape) hypothetical protein</fullName>
    </submittedName>
</protein>
<dbReference type="AlphaFoldDB" id="A0A816RKH8"/>
<feature type="transmembrane region" description="Helical" evidence="1">
    <location>
        <begin position="20"/>
        <end position="44"/>
    </location>
</feature>
<accession>A0A816RKH8</accession>
<dbReference type="Proteomes" id="UP001295469">
    <property type="component" value="Chromosome C01"/>
</dbReference>
<proteinExistence type="predicted"/>
<evidence type="ECO:0000313" key="2">
    <source>
        <dbReference type="EMBL" id="CAF2076649.1"/>
    </source>
</evidence>
<evidence type="ECO:0000256" key="1">
    <source>
        <dbReference type="SAM" id="Phobius"/>
    </source>
</evidence>